<evidence type="ECO:0000313" key="4">
    <source>
        <dbReference type="EMBL" id="DAF59441.1"/>
    </source>
</evidence>
<evidence type="ECO:0000256" key="2">
    <source>
        <dbReference type="ARBA" id="ARBA00022801"/>
    </source>
</evidence>
<dbReference type="SUPFAM" id="SSF47807">
    <property type="entry name" value="5' to 3' exonuclease, C-terminal subdomain"/>
    <property type="match status" value="1"/>
</dbReference>
<dbReference type="SUPFAM" id="SSF88723">
    <property type="entry name" value="PIN domain-like"/>
    <property type="match status" value="1"/>
</dbReference>
<dbReference type="GO" id="GO:0008409">
    <property type="term" value="F:5'-3' exonuclease activity"/>
    <property type="evidence" value="ECO:0007669"/>
    <property type="project" value="InterPro"/>
</dbReference>
<dbReference type="PANTHER" id="PTHR42646:SF2">
    <property type="entry name" value="5'-3' EXONUCLEASE FAMILY PROTEIN"/>
    <property type="match status" value="1"/>
</dbReference>
<sequence length="244" mass="27837">MDADMIVFRSCAACETPIDWDCDLTTLHCEHAEAEKLADDTVISIVDKVLDHYKYDGEYEILMCFSDKENFRKHILPSYKANRVGKRKPLGYSKVVEWVKDNFTCYQKPTLEADDCIGILATLNPNSSIIVSGDKDFKSIPGYFYNFLSDTYYEISEEEADYNHLFQTLIGDTADNYKGCPGVGAVTAKKILDESPTWEALVAQFVKKKLTEDDALLQARVARILRKSDYDFKARKPKLWSPVH</sequence>
<reference evidence="4" key="1">
    <citation type="journal article" date="2021" name="Proc. Natl. Acad. Sci. U.S.A.">
        <title>A Catalog of Tens of Thousands of Viruses from Human Metagenomes Reveals Hidden Associations with Chronic Diseases.</title>
        <authorList>
            <person name="Tisza M.J."/>
            <person name="Buck C.B."/>
        </authorList>
    </citation>
    <scope>NUCLEOTIDE SEQUENCE</scope>
    <source>
        <strain evidence="4">CtIZM3</strain>
    </source>
</reference>
<feature type="domain" description="5'-3' exonuclease" evidence="3">
    <location>
        <begin position="30"/>
        <end position="238"/>
    </location>
</feature>
<dbReference type="Gene3D" id="3.40.50.1010">
    <property type="entry name" value="5'-nuclease"/>
    <property type="match status" value="1"/>
</dbReference>
<dbReference type="InterPro" id="IPR036279">
    <property type="entry name" value="5-3_exonuclease_C_sf"/>
</dbReference>
<dbReference type="GO" id="GO:0003677">
    <property type="term" value="F:DNA binding"/>
    <property type="evidence" value="ECO:0007669"/>
    <property type="project" value="InterPro"/>
</dbReference>
<organism evidence="4">
    <name type="scientific">Caudovirales sp. ctIZM3</name>
    <dbReference type="NCBI Taxonomy" id="2827633"/>
    <lineage>
        <taxon>Viruses</taxon>
        <taxon>Duplodnaviria</taxon>
        <taxon>Heunggongvirae</taxon>
        <taxon>Uroviricota</taxon>
        <taxon>Caudoviricetes</taxon>
    </lineage>
</organism>
<name>A0A8S5T863_9CAUD</name>
<dbReference type="SMART" id="SM00475">
    <property type="entry name" value="53EXOc"/>
    <property type="match status" value="1"/>
</dbReference>
<keyword evidence="1" id="KW-0540">Nuclease</keyword>
<protein>
    <submittedName>
        <fullName evidence="4">Exodeoxyribonuclease</fullName>
    </submittedName>
</protein>
<dbReference type="Gene3D" id="1.10.150.20">
    <property type="entry name" value="5' to 3' exonuclease, C-terminal subdomain"/>
    <property type="match status" value="1"/>
</dbReference>
<evidence type="ECO:0000259" key="3">
    <source>
        <dbReference type="SMART" id="SM00475"/>
    </source>
</evidence>
<dbReference type="InterPro" id="IPR020046">
    <property type="entry name" value="5-3_exonucl_a-hlix_arch_N"/>
</dbReference>
<proteinExistence type="predicted"/>
<accession>A0A8S5T863</accession>
<dbReference type="PANTHER" id="PTHR42646">
    <property type="entry name" value="FLAP ENDONUCLEASE XNI"/>
    <property type="match status" value="1"/>
</dbReference>
<dbReference type="InterPro" id="IPR002421">
    <property type="entry name" value="5-3_exonuclease"/>
</dbReference>
<dbReference type="EMBL" id="BK032770">
    <property type="protein sequence ID" value="DAF59441.1"/>
    <property type="molecule type" value="Genomic_DNA"/>
</dbReference>
<keyword evidence="2" id="KW-0378">Hydrolase</keyword>
<dbReference type="Pfam" id="PF02739">
    <property type="entry name" value="5_3_exonuc_N"/>
    <property type="match status" value="1"/>
</dbReference>
<evidence type="ECO:0000256" key="1">
    <source>
        <dbReference type="ARBA" id="ARBA00022722"/>
    </source>
</evidence>
<dbReference type="InterPro" id="IPR038969">
    <property type="entry name" value="FEN"/>
</dbReference>
<dbReference type="GO" id="GO:0017108">
    <property type="term" value="F:5'-flap endonuclease activity"/>
    <property type="evidence" value="ECO:0007669"/>
    <property type="project" value="InterPro"/>
</dbReference>
<dbReference type="GO" id="GO:0033567">
    <property type="term" value="P:DNA replication, Okazaki fragment processing"/>
    <property type="evidence" value="ECO:0007669"/>
    <property type="project" value="InterPro"/>
</dbReference>
<dbReference type="InterPro" id="IPR029060">
    <property type="entry name" value="PIN-like_dom_sf"/>
</dbReference>